<organism evidence="1 2">
    <name type="scientific">Hominisplanchenecus murintestinalis</name>
    <dbReference type="NCBI Taxonomy" id="2941517"/>
    <lineage>
        <taxon>Bacteria</taxon>
        <taxon>Bacillati</taxon>
        <taxon>Bacillota</taxon>
        <taxon>Clostridia</taxon>
        <taxon>Lachnospirales</taxon>
        <taxon>Lachnospiraceae</taxon>
        <taxon>Hominisplanchenecus</taxon>
    </lineage>
</organism>
<protein>
    <submittedName>
        <fullName evidence="1">Uncharacterized protein</fullName>
    </submittedName>
</protein>
<accession>A0AC61R0J2</accession>
<dbReference type="EMBL" id="SRZB01000018">
    <property type="protein sequence ID" value="TGX98372.1"/>
    <property type="molecule type" value="Genomic_DNA"/>
</dbReference>
<reference evidence="1" key="1">
    <citation type="submission" date="2019-04" db="EMBL/GenBank/DDBJ databases">
        <title>Microbes associate with the intestines of laboratory mice.</title>
        <authorList>
            <person name="Navarre W."/>
            <person name="Wong E."/>
            <person name="Huang K."/>
            <person name="Tropini C."/>
            <person name="Ng K."/>
            <person name="Yu B."/>
        </authorList>
    </citation>
    <scope>NUCLEOTIDE SEQUENCE</scope>
    <source>
        <strain evidence="1">NM72_1-8</strain>
    </source>
</reference>
<proteinExistence type="predicted"/>
<gene>
    <name evidence="1" type="ORF">E5357_09130</name>
</gene>
<name>A0AC61R0J2_9FIRM</name>
<evidence type="ECO:0000313" key="1">
    <source>
        <dbReference type="EMBL" id="TGX98372.1"/>
    </source>
</evidence>
<comment type="caution">
    <text evidence="1">The sequence shown here is derived from an EMBL/GenBank/DDBJ whole genome shotgun (WGS) entry which is preliminary data.</text>
</comment>
<dbReference type="Proteomes" id="UP000307720">
    <property type="component" value="Unassembled WGS sequence"/>
</dbReference>
<sequence>MYVLTQANPVYMGKIAYGRRKTEKIEGTRNEFHIVKQAEDAYEIYDGIHEAIVSEEMWYKAYAKRKVTGIKHEKTHSMGHYHMLSGLVRCPECGAKMYGVVNRKKKKGSDEFYKDMWYYKCKNRIKVEGKPCMYKTNIRQDQLNLEVAALIRWIVNEWHFKENYASMVVEMGDNPLDGLLEEEERLHAERKKVETRKKKLLAKIGNMDADDDLYDELCEDYMKIVRDLTEQIGKIDANLVHNRMLKENAQKMELTMEQHCRVLEAMFDNFELLTEEDQKTLANIFIERIEIFPNREEHGRWLKYVRFQFPLELNGERSDEMWFKDSADELTENDIPVSYPSEQQLRRSVCCQGKINKG</sequence>
<evidence type="ECO:0000313" key="2">
    <source>
        <dbReference type="Proteomes" id="UP000307720"/>
    </source>
</evidence>
<keyword evidence="2" id="KW-1185">Reference proteome</keyword>